<sequence length="341" mass="38619">MATVATAIKVNEHNYRTWMTYFKGRLMAKGLLTTITSTNTAEYHQPTTKVDQIEVSKEWTKLNWNPRQETMQDFLHRFHQLTVRLNEVGIREIDYNQVLKLLTLMPWDFCHLVDRLLNGATDPQMPAVPQVGTQTTTVPWQHSQEDPAAAVVAATETEAGGAKTGNCHYCGNNGYWESDCRKKAREEGTHAGRNHDRNNRSAHAANQEQSSSNVAYLFSAMEVTHNIAENSDPESPETTPPPQLPSAPTNAAPITKPTFENLTWDWKNRPTREIAVYGERIHVMFFSPIDLESAMLTNFLSNGSPVYPRWMTHPFLVTNYDESGFPFKSLPTTYAGARYKK</sequence>
<dbReference type="SUPFAM" id="SSF57756">
    <property type="entry name" value="Retrovirus zinc finger-like domains"/>
    <property type="match status" value="1"/>
</dbReference>
<feature type="compositionally biased region" description="Basic and acidic residues" evidence="1">
    <location>
        <begin position="187"/>
        <end position="199"/>
    </location>
</feature>
<dbReference type="OrthoDB" id="2737924at2759"/>
<protein>
    <recommendedName>
        <fullName evidence="3">CCHC-type domain-containing protein</fullName>
    </recommendedName>
</protein>
<dbReference type="VEuPathDB" id="FungiDB:H257_11081"/>
<dbReference type="GO" id="GO:0008270">
    <property type="term" value="F:zinc ion binding"/>
    <property type="evidence" value="ECO:0007669"/>
    <property type="project" value="InterPro"/>
</dbReference>
<evidence type="ECO:0000313" key="2">
    <source>
        <dbReference type="EMBL" id="ETV74116.1"/>
    </source>
</evidence>
<dbReference type="RefSeq" id="XP_009836222.1">
    <property type="nucleotide sequence ID" value="XM_009837920.1"/>
</dbReference>
<gene>
    <name evidence="2" type="ORF">H257_11081</name>
</gene>
<dbReference type="InterPro" id="IPR036875">
    <property type="entry name" value="Znf_CCHC_sf"/>
</dbReference>
<reference evidence="2" key="1">
    <citation type="submission" date="2013-12" db="EMBL/GenBank/DDBJ databases">
        <title>The Genome Sequence of Aphanomyces astaci APO3.</title>
        <authorList>
            <consortium name="The Broad Institute Genomics Platform"/>
            <person name="Russ C."/>
            <person name="Tyler B."/>
            <person name="van West P."/>
            <person name="Dieguez-Uribeondo J."/>
            <person name="Young S.K."/>
            <person name="Zeng Q."/>
            <person name="Gargeya S."/>
            <person name="Fitzgerald M."/>
            <person name="Abouelleil A."/>
            <person name="Alvarado L."/>
            <person name="Chapman S.B."/>
            <person name="Gainer-Dewar J."/>
            <person name="Goldberg J."/>
            <person name="Griggs A."/>
            <person name="Gujja S."/>
            <person name="Hansen M."/>
            <person name="Howarth C."/>
            <person name="Imamovic A."/>
            <person name="Ireland A."/>
            <person name="Larimer J."/>
            <person name="McCowan C."/>
            <person name="Murphy C."/>
            <person name="Pearson M."/>
            <person name="Poon T.W."/>
            <person name="Priest M."/>
            <person name="Roberts A."/>
            <person name="Saif S."/>
            <person name="Shea T."/>
            <person name="Sykes S."/>
            <person name="Wortman J."/>
            <person name="Nusbaum C."/>
            <person name="Birren B."/>
        </authorList>
    </citation>
    <scope>NUCLEOTIDE SEQUENCE [LARGE SCALE GENOMIC DNA]</scope>
    <source>
        <strain evidence="2">APO3</strain>
    </source>
</reference>
<dbReference type="GO" id="GO:0003676">
    <property type="term" value="F:nucleic acid binding"/>
    <property type="evidence" value="ECO:0007669"/>
    <property type="project" value="InterPro"/>
</dbReference>
<evidence type="ECO:0008006" key="3">
    <source>
        <dbReference type="Google" id="ProtNLM"/>
    </source>
</evidence>
<accession>W4G4C5</accession>
<dbReference type="AlphaFoldDB" id="W4G4C5"/>
<dbReference type="GeneID" id="20813077"/>
<organism evidence="2">
    <name type="scientific">Aphanomyces astaci</name>
    <name type="common">Crayfish plague agent</name>
    <dbReference type="NCBI Taxonomy" id="112090"/>
    <lineage>
        <taxon>Eukaryota</taxon>
        <taxon>Sar</taxon>
        <taxon>Stramenopiles</taxon>
        <taxon>Oomycota</taxon>
        <taxon>Saprolegniomycetes</taxon>
        <taxon>Saprolegniales</taxon>
        <taxon>Verrucalvaceae</taxon>
        <taxon>Aphanomyces</taxon>
    </lineage>
</organism>
<feature type="region of interest" description="Disordered" evidence="1">
    <location>
        <begin position="187"/>
        <end position="210"/>
    </location>
</feature>
<name>W4G4C5_APHAT</name>
<proteinExistence type="predicted"/>
<evidence type="ECO:0000256" key="1">
    <source>
        <dbReference type="SAM" id="MobiDB-lite"/>
    </source>
</evidence>
<dbReference type="EMBL" id="KI913145">
    <property type="protein sequence ID" value="ETV74116.1"/>
    <property type="molecule type" value="Genomic_DNA"/>
</dbReference>
<feature type="region of interest" description="Disordered" evidence="1">
    <location>
        <begin position="228"/>
        <end position="254"/>
    </location>
</feature>